<proteinExistence type="predicted"/>
<dbReference type="EMBL" id="BAAAQM010000031">
    <property type="protein sequence ID" value="GAA1983371.1"/>
    <property type="molecule type" value="Genomic_DNA"/>
</dbReference>
<gene>
    <name evidence="6" type="ORF">GCM10009838_51360</name>
</gene>
<keyword evidence="4" id="KW-0677">Repeat</keyword>
<protein>
    <recommendedName>
        <fullName evidence="5">Carrier domain-containing protein</fullName>
    </recommendedName>
</protein>
<feature type="domain" description="Carrier" evidence="5">
    <location>
        <begin position="970"/>
        <end position="1045"/>
    </location>
</feature>
<dbReference type="SUPFAM" id="SSF52777">
    <property type="entry name" value="CoA-dependent acyltransferases"/>
    <property type="match status" value="4"/>
</dbReference>
<dbReference type="NCBIfam" id="TIGR01733">
    <property type="entry name" value="AA-adenyl-dom"/>
    <property type="match status" value="1"/>
</dbReference>
<dbReference type="Pfam" id="PF00550">
    <property type="entry name" value="PP-binding"/>
    <property type="match status" value="1"/>
</dbReference>
<dbReference type="InterPro" id="IPR000873">
    <property type="entry name" value="AMP-dep_synth/lig_dom"/>
</dbReference>
<dbReference type="PANTHER" id="PTHR45527">
    <property type="entry name" value="NONRIBOSOMAL PEPTIDE SYNTHETASE"/>
    <property type="match status" value="1"/>
</dbReference>
<dbReference type="Gene3D" id="3.40.50.150">
    <property type="entry name" value="Vaccinia Virus protein VP39"/>
    <property type="match status" value="1"/>
</dbReference>
<dbReference type="Pfam" id="PF00501">
    <property type="entry name" value="AMP-binding"/>
    <property type="match status" value="1"/>
</dbReference>
<dbReference type="InterPro" id="IPR029063">
    <property type="entry name" value="SAM-dependent_MTases_sf"/>
</dbReference>
<dbReference type="CDD" id="cd05930">
    <property type="entry name" value="A_NRPS"/>
    <property type="match status" value="1"/>
</dbReference>
<dbReference type="Gene3D" id="1.10.1200.10">
    <property type="entry name" value="ACP-like"/>
    <property type="match status" value="1"/>
</dbReference>
<dbReference type="RefSeq" id="WP_344659667.1">
    <property type="nucleotide sequence ID" value="NZ_BAAAQM010000031.1"/>
</dbReference>
<accession>A0ABN2SBC8</accession>
<dbReference type="PROSITE" id="PS00455">
    <property type="entry name" value="AMP_BINDING"/>
    <property type="match status" value="1"/>
</dbReference>
<dbReference type="Pfam" id="PF13193">
    <property type="entry name" value="AMP-binding_C"/>
    <property type="match status" value="1"/>
</dbReference>
<dbReference type="PROSITE" id="PS00012">
    <property type="entry name" value="PHOSPHOPANTETHEINE"/>
    <property type="match status" value="1"/>
</dbReference>
<dbReference type="Gene3D" id="3.30.559.30">
    <property type="entry name" value="Nonribosomal peptide synthetase, condensation domain"/>
    <property type="match status" value="2"/>
</dbReference>
<sequence length="1970" mass="213919">MEPERHAATFAQRRLWLLQEVDPEATAYHVTEIFTVSGRLDTAVLERAARELCVRHEALRTRFEQADDAITQVVAAPDDDHARPGFEVSRVEPAAVPEFRRAALAKPFDLRTGPLLRVHVAELGPDRYDVVVTAHHIVCDGWSMGLLLAELSSLYRSFLNGEPSGLTEPELQYSDYAVWEREWLDETRVDECLRYWRGHLAGAPTVLTLPADRPRRATAFSAGDVHEFPVSEALTARLEDLARVTRSSLSIVLLAVYHVLLARLSGERDVLVGYPVSGRTEAGSESLVGMLVNTLPLRGDMRDDPTFHDLLLRVRSSVLNGQEYGELPFERVVEDVHPDRTLGVNPLVQVMFQYLDDTFAAALALEGTTAERVQEAQPWTDLDLALDVFREGPALRASFNYNADLFDRETVVRFAERFLVLLTAATKYPETRVSALPLLSVADQAALKQLGRGETVPVPADATVVSALCDQIAARPHDVAVEDAGRQLTYQELGEAIDALAAELAARGVVHGDRVALLATRSALLPVGVFGVLRAGAVLVPMDPANPFERLHAMADEAAVTVVVADAATRAAAARLDLPLVDLAEASAQRIRPADDVAAPVPQDPAYILFTSGSTSTPKGVVVQHGALANLYHSHRASHYRAMAPTDARRRLRVAYTMSVAFDASWDQLLWMVDGNLLSVFDDDTARDAHLLLAGLRARQIDVLEATPSFAEHLVGLGLLDATPAPTRFVLGGEAMRPSLWARFAALPETKVLNLYGPTEFTVDALGAMVTGDSGPVIGRPMANCAVALLDAAGRPVPVGVVGEICLSGPQLALGYLNDPAKTAASFVPDPHGSVPGARLYRTGDLGRLRADGVVEFVGRADGQVKIRGYRVDPGEVESALLAHPGVEDAAVVARRDGHGNLRLVGYIVARDVVPSSELREHLAQRLPEYMLPTAVLEVSEIPRNVSGKVAATELPEPDAASLRSEEFVAPVGRVEGDLAEIFAAVLGVDGVGRFDDFFRLGGHSLSAVQLITRIREGLGCDLSLRSLFEHPTVAGLAAELVERAAENRPIPALEHGDRALASTAQQRLWLTQLMAPEDTGYNMVEAVRLRGVLDVPTLAKALDVLVSRHDVLRSTYDLGDDHLLQSVSPDWGREVVRLDLAGLPAEQAWRRAEDFVQDVGRRAYDLAAGPLCEAAVLSFGADDHLLVFGAHHVVCDGWSVKVLLAEVAAHYRDLLAGRAPQLPAPRIQYQDFAAWERSAEYETGLAEHLAYWRGQLADAPAELAPPGMRERPPVRSGRGATVAFTVPADVTGELTRLALSRNTTLFSALLAGFEVLLARWTGRRDLLVGVPVAGRTRSELEDLVGLFVNILPMRADLGGERRFVEFLDQVRDTALAAYAHQELPFERMVEAVNPDRELSLNPLVQVTCQLFEETGAEVFRVDGVTAESVQLDIPSSRFDLSLDLMRRGDGLSGELIYDTDLFEPEAVARLAEDYAALLREVSQDPDLLVPAEKVDVERVEAALVAHPQIRAAEVTVGQDDQGRPELIAHLVPEEQINAEDFEDFMESWRFVFESTYVPDADGTGEDAALQGWVDSFTQSNIPPEDMREWVEATVGRVLALAPERLLEVGAGTGLLVRPLCERAAPAVYVATDYADSAIEPLERAAARLAQAGVPTAVAIHQAEAVDAPTVVPGTYDTIVLNSVAQYFPSLAYLHRFLDQALSVLRPGGHIFLGDLRNSALLEAFLSLREQRRHGAHAAHEDVAAAVGRALGTDSELSVDPLFFSELLNQDDRVSAVEVAPRRGTAVNEMALFRYDVIVHGGCAVEADDTRWQADAPASPAAIERRLAAETRPFGYRRLANARLTEALDLRDGYGFGDTVAASGAFDPEALWRLGARHGWSTRIGWGHGDADGTLEVAFLPGDRPSHYTLSAPLTAADRPDPVRVLAPQLERALTASLELALQDGGLPAELIPRRFVFHLGPLPVAAGRR</sequence>
<dbReference type="InterPro" id="IPR023213">
    <property type="entry name" value="CAT-like_dom_sf"/>
</dbReference>
<dbReference type="InterPro" id="IPR025110">
    <property type="entry name" value="AMP-bd_C"/>
</dbReference>
<dbReference type="InterPro" id="IPR006162">
    <property type="entry name" value="Ppantetheine_attach_site"/>
</dbReference>
<keyword evidence="2" id="KW-0596">Phosphopantetheine</keyword>
<dbReference type="InterPro" id="IPR042099">
    <property type="entry name" value="ANL_N_sf"/>
</dbReference>
<evidence type="ECO:0000256" key="1">
    <source>
        <dbReference type="ARBA" id="ARBA00001957"/>
    </source>
</evidence>
<evidence type="ECO:0000256" key="3">
    <source>
        <dbReference type="ARBA" id="ARBA00022553"/>
    </source>
</evidence>
<evidence type="ECO:0000256" key="4">
    <source>
        <dbReference type="ARBA" id="ARBA00022737"/>
    </source>
</evidence>
<dbReference type="InterPro" id="IPR036736">
    <property type="entry name" value="ACP-like_sf"/>
</dbReference>
<evidence type="ECO:0000313" key="6">
    <source>
        <dbReference type="EMBL" id="GAA1983371.1"/>
    </source>
</evidence>
<dbReference type="SUPFAM" id="SSF53335">
    <property type="entry name" value="S-adenosyl-L-methionine-dependent methyltransferases"/>
    <property type="match status" value="1"/>
</dbReference>
<dbReference type="InterPro" id="IPR010071">
    <property type="entry name" value="AA_adenyl_dom"/>
</dbReference>
<dbReference type="Pfam" id="PF00668">
    <property type="entry name" value="Condensation"/>
    <property type="match status" value="2"/>
</dbReference>
<comment type="cofactor">
    <cofactor evidence="1">
        <name>pantetheine 4'-phosphate</name>
        <dbReference type="ChEBI" id="CHEBI:47942"/>
    </cofactor>
</comment>
<keyword evidence="7" id="KW-1185">Reference proteome</keyword>
<dbReference type="SMART" id="SM00823">
    <property type="entry name" value="PKS_PP"/>
    <property type="match status" value="1"/>
</dbReference>
<dbReference type="InterPro" id="IPR009081">
    <property type="entry name" value="PP-bd_ACP"/>
</dbReference>
<dbReference type="InterPro" id="IPR020806">
    <property type="entry name" value="PKS_PP-bd"/>
</dbReference>
<dbReference type="InterPro" id="IPR001242">
    <property type="entry name" value="Condensation_dom"/>
</dbReference>
<dbReference type="InterPro" id="IPR020845">
    <property type="entry name" value="AMP-binding_CS"/>
</dbReference>
<comment type="caution">
    <text evidence="6">The sequence shown here is derived from an EMBL/GenBank/DDBJ whole genome shotgun (WGS) entry which is preliminary data.</text>
</comment>
<dbReference type="PANTHER" id="PTHR45527:SF1">
    <property type="entry name" value="FATTY ACID SYNTHASE"/>
    <property type="match status" value="1"/>
</dbReference>
<dbReference type="Gene3D" id="3.40.50.12780">
    <property type="entry name" value="N-terminal domain of ligase-like"/>
    <property type="match status" value="1"/>
</dbReference>
<dbReference type="InterPro" id="IPR013217">
    <property type="entry name" value="Methyltransf_12"/>
</dbReference>
<dbReference type="CDD" id="cd19531">
    <property type="entry name" value="LCL_NRPS-like"/>
    <property type="match status" value="2"/>
</dbReference>
<dbReference type="Gene3D" id="3.30.559.10">
    <property type="entry name" value="Chloramphenicol acetyltransferase-like domain"/>
    <property type="match status" value="2"/>
</dbReference>
<dbReference type="PROSITE" id="PS50075">
    <property type="entry name" value="CARRIER"/>
    <property type="match status" value="1"/>
</dbReference>
<name>A0ABN2SBC8_9ACTN</name>
<dbReference type="Gene3D" id="3.30.300.30">
    <property type="match status" value="2"/>
</dbReference>
<evidence type="ECO:0000256" key="2">
    <source>
        <dbReference type="ARBA" id="ARBA00022450"/>
    </source>
</evidence>
<dbReference type="Proteomes" id="UP001499854">
    <property type="component" value="Unassembled WGS sequence"/>
</dbReference>
<dbReference type="InterPro" id="IPR045851">
    <property type="entry name" value="AMP-bd_C_sf"/>
</dbReference>
<evidence type="ECO:0000259" key="5">
    <source>
        <dbReference type="PROSITE" id="PS50075"/>
    </source>
</evidence>
<dbReference type="SUPFAM" id="SSF47336">
    <property type="entry name" value="ACP-like"/>
    <property type="match status" value="1"/>
</dbReference>
<reference evidence="6 7" key="1">
    <citation type="journal article" date="2019" name="Int. J. Syst. Evol. Microbiol.">
        <title>The Global Catalogue of Microorganisms (GCM) 10K type strain sequencing project: providing services to taxonomists for standard genome sequencing and annotation.</title>
        <authorList>
            <consortium name="The Broad Institute Genomics Platform"/>
            <consortium name="The Broad Institute Genome Sequencing Center for Infectious Disease"/>
            <person name="Wu L."/>
            <person name="Ma J."/>
        </authorList>
    </citation>
    <scope>NUCLEOTIDE SEQUENCE [LARGE SCALE GENOMIC DNA]</scope>
    <source>
        <strain evidence="6 7">JCM 16013</strain>
    </source>
</reference>
<organism evidence="6 7">
    <name type="scientific">Catenulispora subtropica</name>
    <dbReference type="NCBI Taxonomy" id="450798"/>
    <lineage>
        <taxon>Bacteria</taxon>
        <taxon>Bacillati</taxon>
        <taxon>Actinomycetota</taxon>
        <taxon>Actinomycetes</taxon>
        <taxon>Catenulisporales</taxon>
        <taxon>Catenulisporaceae</taxon>
        <taxon>Catenulispora</taxon>
    </lineage>
</organism>
<evidence type="ECO:0000313" key="7">
    <source>
        <dbReference type="Proteomes" id="UP001499854"/>
    </source>
</evidence>
<dbReference type="CDD" id="cd02440">
    <property type="entry name" value="AdoMet_MTases"/>
    <property type="match status" value="1"/>
</dbReference>
<keyword evidence="3" id="KW-0597">Phosphoprotein</keyword>
<dbReference type="Pfam" id="PF08242">
    <property type="entry name" value="Methyltransf_12"/>
    <property type="match status" value="1"/>
</dbReference>
<dbReference type="SUPFAM" id="SSF56801">
    <property type="entry name" value="Acetyl-CoA synthetase-like"/>
    <property type="match status" value="1"/>
</dbReference>